<organism evidence="2 3">
    <name type="scientific">Albula glossodonta</name>
    <name type="common">roundjaw bonefish</name>
    <dbReference type="NCBI Taxonomy" id="121402"/>
    <lineage>
        <taxon>Eukaryota</taxon>
        <taxon>Metazoa</taxon>
        <taxon>Chordata</taxon>
        <taxon>Craniata</taxon>
        <taxon>Vertebrata</taxon>
        <taxon>Euteleostomi</taxon>
        <taxon>Actinopterygii</taxon>
        <taxon>Neopterygii</taxon>
        <taxon>Teleostei</taxon>
        <taxon>Albuliformes</taxon>
        <taxon>Albulidae</taxon>
        <taxon>Albula</taxon>
    </lineage>
</organism>
<proteinExistence type="predicted"/>
<reference evidence="2" key="1">
    <citation type="thesis" date="2021" institute="BYU ScholarsArchive" country="Provo, UT, USA">
        <title>Applications of and Algorithms for Genome Assembly and Genomic Analyses with an Emphasis on Marine Teleosts.</title>
        <authorList>
            <person name="Pickett B.D."/>
        </authorList>
    </citation>
    <scope>NUCLEOTIDE SEQUENCE</scope>
    <source>
        <strain evidence="2">HI-2016</strain>
    </source>
</reference>
<gene>
    <name evidence="2" type="ORF">JZ751_010249</name>
</gene>
<dbReference type="EMBL" id="JAFBMS010000179">
    <property type="protein sequence ID" value="KAG9333758.1"/>
    <property type="molecule type" value="Genomic_DNA"/>
</dbReference>
<dbReference type="Proteomes" id="UP000824540">
    <property type="component" value="Unassembled WGS sequence"/>
</dbReference>
<feature type="signal peptide" evidence="1">
    <location>
        <begin position="1"/>
        <end position="17"/>
    </location>
</feature>
<keyword evidence="1" id="KW-0732">Signal</keyword>
<protein>
    <submittedName>
        <fullName evidence="2">Uncharacterized protein</fullName>
    </submittedName>
</protein>
<keyword evidence="3" id="KW-1185">Reference proteome</keyword>
<evidence type="ECO:0000256" key="1">
    <source>
        <dbReference type="SAM" id="SignalP"/>
    </source>
</evidence>
<evidence type="ECO:0000313" key="3">
    <source>
        <dbReference type="Proteomes" id="UP000824540"/>
    </source>
</evidence>
<accession>A0A8T2N7H1</accession>
<sequence>MWDNLLLAFRLIVAAAGTDDRPFAELLWLANKMALNDSQETLLDSAPEEIELMR</sequence>
<name>A0A8T2N7H1_9TELE</name>
<evidence type="ECO:0000313" key="2">
    <source>
        <dbReference type="EMBL" id="KAG9333758.1"/>
    </source>
</evidence>
<feature type="chain" id="PRO_5035836480" evidence="1">
    <location>
        <begin position="18"/>
        <end position="54"/>
    </location>
</feature>
<comment type="caution">
    <text evidence="2">The sequence shown here is derived from an EMBL/GenBank/DDBJ whole genome shotgun (WGS) entry which is preliminary data.</text>
</comment>
<dbReference type="AlphaFoldDB" id="A0A8T2N7H1"/>